<dbReference type="RefSeq" id="WP_076414534.1">
    <property type="nucleotide sequence ID" value="NZ_MJMN01000035.1"/>
</dbReference>
<comment type="caution">
    <text evidence="1">The sequence shown here is derived from an EMBL/GenBank/DDBJ whole genome shotgun (WGS) entry which is preliminary data.</text>
</comment>
<proteinExistence type="predicted"/>
<dbReference type="Proteomes" id="UP000187251">
    <property type="component" value="Unassembled WGS sequence"/>
</dbReference>
<organism evidence="1 2">
    <name type="scientific">Alcaligenes xylosoxydans xylosoxydans</name>
    <name type="common">Achromobacter xylosoxidans</name>
    <dbReference type="NCBI Taxonomy" id="85698"/>
    <lineage>
        <taxon>Bacteria</taxon>
        <taxon>Pseudomonadati</taxon>
        <taxon>Pseudomonadota</taxon>
        <taxon>Betaproteobacteria</taxon>
        <taxon>Burkholderiales</taxon>
        <taxon>Alcaligenaceae</taxon>
        <taxon>Achromobacter</taxon>
    </lineage>
</organism>
<name>A0A1R1JN22_ALCXX</name>
<dbReference type="EMBL" id="MJMN01000035">
    <property type="protein sequence ID" value="OMG80716.1"/>
    <property type="molecule type" value="Genomic_DNA"/>
</dbReference>
<sequence>MSTNHHIPADAHGLYAYLLGYGRGHAADLETIATRTNWPELAAVECARRNMHFLQGLPISELEAIVRGDIDLAALAAVAHANLTKG</sequence>
<reference evidence="1 2" key="1">
    <citation type="submission" date="2016-09" db="EMBL/GenBank/DDBJ databases">
        <title>Phylogenomics of Achromobacter.</title>
        <authorList>
            <person name="Jeukens J."/>
            <person name="Freschi L."/>
            <person name="Vincent A.T."/>
            <person name="Emond-Rheault J.-G."/>
            <person name="Kukavica-Ibrulj I."/>
            <person name="Charette S.J."/>
            <person name="Levesque R.C."/>
        </authorList>
    </citation>
    <scope>NUCLEOTIDE SEQUENCE [LARGE SCALE GENOMIC DNA]</scope>
    <source>
        <strain evidence="1 2">AUS488</strain>
    </source>
</reference>
<evidence type="ECO:0000313" key="1">
    <source>
        <dbReference type="EMBL" id="OMG80716.1"/>
    </source>
</evidence>
<accession>A0A1R1JN22</accession>
<dbReference type="AlphaFoldDB" id="A0A1R1JN22"/>
<gene>
    <name evidence="1" type="ORF">BIZ92_12565</name>
</gene>
<evidence type="ECO:0000313" key="2">
    <source>
        <dbReference type="Proteomes" id="UP000187251"/>
    </source>
</evidence>
<protein>
    <submittedName>
        <fullName evidence="1">Uncharacterized protein</fullName>
    </submittedName>
</protein>